<feature type="signal peptide" evidence="1">
    <location>
        <begin position="1"/>
        <end position="30"/>
    </location>
</feature>
<keyword evidence="1" id="KW-0732">Signal</keyword>
<evidence type="ECO:0008006" key="4">
    <source>
        <dbReference type="Google" id="ProtNLM"/>
    </source>
</evidence>
<accession>A0ABP8EVZ1</accession>
<name>A0ABP8EVZ1_9MICO</name>
<dbReference type="SUPFAM" id="SSF75011">
    <property type="entry name" value="3-carboxy-cis,cis-mucoante lactonizing enzyme"/>
    <property type="match status" value="1"/>
</dbReference>
<sequence>MSVRARRNGTRITLAAAAVAASALIAPAVAASSAPVPATTRGAEPPRLDATVESVFEGTWDADQGIAVDRTYFYAIDNSEITKHERATGEPVLQFAGADGGPVEHLDSGVVVSNKLYAAHSNYPEWPMESSIEVFDTRTMEHVGTHSFGIDRGSLTWLDHHDGSWWAAFANYNRVMDGMDEPYGQTYNTQVVKLDDDFQVVQSWTIPKSILDKFELMSNSGGSWGPDGNLYLTGHDLPEAYVMALPEAGSELEWLGTVSLEGIEGQGIAWDRTDNTNPSLWGISRDNDEVREFAVPVDDVAEPSGPEWGVLGPDEFRR</sequence>
<dbReference type="Proteomes" id="UP001499841">
    <property type="component" value="Unassembled WGS sequence"/>
</dbReference>
<proteinExistence type="predicted"/>
<reference evidence="3" key="1">
    <citation type="journal article" date="2019" name="Int. J. Syst. Evol. Microbiol.">
        <title>The Global Catalogue of Microorganisms (GCM) 10K type strain sequencing project: providing services to taxonomists for standard genome sequencing and annotation.</title>
        <authorList>
            <consortium name="The Broad Institute Genomics Platform"/>
            <consortium name="The Broad Institute Genome Sequencing Center for Infectious Disease"/>
            <person name="Wu L."/>
            <person name="Ma J."/>
        </authorList>
    </citation>
    <scope>NUCLEOTIDE SEQUENCE [LARGE SCALE GENOMIC DNA]</scope>
    <source>
        <strain evidence="3">JCM 17459</strain>
    </source>
</reference>
<organism evidence="2 3">
    <name type="scientific">Georgenia daeguensis</name>
    <dbReference type="NCBI Taxonomy" id="908355"/>
    <lineage>
        <taxon>Bacteria</taxon>
        <taxon>Bacillati</taxon>
        <taxon>Actinomycetota</taxon>
        <taxon>Actinomycetes</taxon>
        <taxon>Micrococcales</taxon>
        <taxon>Bogoriellaceae</taxon>
        <taxon>Georgenia</taxon>
    </lineage>
</organism>
<evidence type="ECO:0000313" key="3">
    <source>
        <dbReference type="Proteomes" id="UP001499841"/>
    </source>
</evidence>
<feature type="chain" id="PRO_5045437603" description="WD40 repeat domain-containing protein" evidence="1">
    <location>
        <begin position="31"/>
        <end position="318"/>
    </location>
</feature>
<gene>
    <name evidence="2" type="ORF">GCM10022262_23220</name>
</gene>
<keyword evidence="3" id="KW-1185">Reference proteome</keyword>
<comment type="caution">
    <text evidence="2">The sequence shown here is derived from an EMBL/GenBank/DDBJ whole genome shotgun (WGS) entry which is preliminary data.</text>
</comment>
<dbReference type="EMBL" id="BAABBA010000010">
    <property type="protein sequence ID" value="GAA4287962.1"/>
    <property type="molecule type" value="Genomic_DNA"/>
</dbReference>
<evidence type="ECO:0000313" key="2">
    <source>
        <dbReference type="EMBL" id="GAA4287962.1"/>
    </source>
</evidence>
<evidence type="ECO:0000256" key="1">
    <source>
        <dbReference type="SAM" id="SignalP"/>
    </source>
</evidence>
<protein>
    <recommendedName>
        <fullName evidence="4">WD40 repeat domain-containing protein</fullName>
    </recommendedName>
</protein>
<dbReference type="RefSeq" id="WP_345041276.1">
    <property type="nucleotide sequence ID" value="NZ_BAABBA010000010.1"/>
</dbReference>